<feature type="signal peptide" evidence="1">
    <location>
        <begin position="1"/>
        <end position="22"/>
    </location>
</feature>
<evidence type="ECO:0000313" key="2">
    <source>
        <dbReference type="EMBL" id="PKY46579.1"/>
    </source>
</evidence>
<protein>
    <submittedName>
        <fullName evidence="2">Uncharacterized protein</fullName>
    </submittedName>
</protein>
<accession>A0A2I1GIX8</accession>
<gene>
    <name evidence="2" type="ORF">RhiirA4_520065</name>
</gene>
<dbReference type="Proteomes" id="UP000234323">
    <property type="component" value="Unassembled WGS sequence"/>
</dbReference>
<name>A0A2I1GIX8_9GLOM</name>
<proteinExistence type="predicted"/>
<dbReference type="VEuPathDB" id="FungiDB:FUN_005149"/>
<dbReference type="VEuPathDB" id="FungiDB:RhiirFUN_015217"/>
<sequence length="110" mass="11671">MIKRLFLILVLVIVAYNALASATPTQFKRDAVFRMSKSGKSSLTARQLQCPAGYDQCLDMNGCCPTGTVCIPPNKCNVPCSAVAVFCGDGTCCPTGTVCTSDGSCSYSYY</sequence>
<feature type="chain" id="PRO_5014122473" evidence="1">
    <location>
        <begin position="23"/>
        <end position="110"/>
    </location>
</feature>
<dbReference type="OrthoDB" id="5854875at2759"/>
<evidence type="ECO:0000256" key="1">
    <source>
        <dbReference type="SAM" id="SignalP"/>
    </source>
</evidence>
<reference evidence="2 3" key="1">
    <citation type="submission" date="2015-10" db="EMBL/GenBank/DDBJ databases">
        <title>Genome analyses suggest a sexual origin of heterokaryosis in a supposedly ancient asexual fungus.</title>
        <authorList>
            <person name="Ropars J."/>
            <person name="Sedzielewska K."/>
            <person name="Noel J."/>
            <person name="Charron P."/>
            <person name="Farinelli L."/>
            <person name="Marton T."/>
            <person name="Kruger M."/>
            <person name="Pelin A."/>
            <person name="Brachmann A."/>
            <person name="Corradi N."/>
        </authorList>
    </citation>
    <scope>NUCLEOTIDE SEQUENCE [LARGE SCALE GENOMIC DNA]</scope>
    <source>
        <strain evidence="2 3">A4</strain>
    </source>
</reference>
<dbReference type="VEuPathDB" id="FungiDB:RhiirA1_502907"/>
<keyword evidence="3" id="KW-1185">Reference proteome</keyword>
<keyword evidence="1" id="KW-0732">Signal</keyword>
<comment type="caution">
    <text evidence="2">The sequence shown here is derived from an EMBL/GenBank/DDBJ whole genome shotgun (WGS) entry which is preliminary data.</text>
</comment>
<evidence type="ECO:0000313" key="3">
    <source>
        <dbReference type="Proteomes" id="UP000234323"/>
    </source>
</evidence>
<organism evidence="2 3">
    <name type="scientific">Rhizophagus irregularis</name>
    <dbReference type="NCBI Taxonomy" id="588596"/>
    <lineage>
        <taxon>Eukaryota</taxon>
        <taxon>Fungi</taxon>
        <taxon>Fungi incertae sedis</taxon>
        <taxon>Mucoromycota</taxon>
        <taxon>Glomeromycotina</taxon>
        <taxon>Glomeromycetes</taxon>
        <taxon>Glomerales</taxon>
        <taxon>Glomeraceae</taxon>
        <taxon>Rhizophagus</taxon>
    </lineage>
</organism>
<dbReference type="AlphaFoldDB" id="A0A2I1GIX8"/>
<dbReference type="EMBL" id="LLXI01000463">
    <property type="protein sequence ID" value="PKY46579.1"/>
    <property type="molecule type" value="Genomic_DNA"/>
</dbReference>